<keyword evidence="3" id="KW-1185">Reference proteome</keyword>
<reference evidence="2 3" key="1">
    <citation type="submission" date="2013-05" db="EMBL/GenBank/DDBJ databases">
        <title>Draft genome of the parasitic nematode Anyclostoma ceylanicum.</title>
        <authorList>
            <person name="Mitreva M."/>
        </authorList>
    </citation>
    <scope>NUCLEOTIDE SEQUENCE [LARGE SCALE GENOMIC DNA]</scope>
</reference>
<dbReference type="PANTHER" id="PTHR22803">
    <property type="entry name" value="MANNOSE, PHOSPHOLIPASE, LECTIN RECEPTOR RELATED"/>
    <property type="match status" value="1"/>
</dbReference>
<organism evidence="2 3">
    <name type="scientific">Ancylostoma ceylanicum</name>
    <dbReference type="NCBI Taxonomy" id="53326"/>
    <lineage>
        <taxon>Eukaryota</taxon>
        <taxon>Metazoa</taxon>
        <taxon>Ecdysozoa</taxon>
        <taxon>Nematoda</taxon>
        <taxon>Chromadorea</taxon>
        <taxon>Rhabditida</taxon>
        <taxon>Rhabditina</taxon>
        <taxon>Rhabditomorpha</taxon>
        <taxon>Strongyloidea</taxon>
        <taxon>Ancylostomatidae</taxon>
        <taxon>Ancylostomatinae</taxon>
        <taxon>Ancylostoma</taxon>
    </lineage>
</organism>
<dbReference type="CDD" id="cd00037">
    <property type="entry name" value="CLECT"/>
    <property type="match status" value="1"/>
</dbReference>
<accession>A0A0D6LM73</accession>
<dbReference type="InterPro" id="IPR016187">
    <property type="entry name" value="CTDL_fold"/>
</dbReference>
<dbReference type="EMBL" id="KE125015">
    <property type="protein sequence ID" value="EPB72939.1"/>
    <property type="molecule type" value="Genomic_DNA"/>
</dbReference>
<dbReference type="InterPro" id="IPR016186">
    <property type="entry name" value="C-type_lectin-like/link_sf"/>
</dbReference>
<sequence>MITIMEAKANHSVMNYNHLAKLDHRRRPLSMKQLLILTTFITVIGARESKTGDDGGDSNGRVFRSAKNFDDAENRCRQNGAHLVSIHNEVENQLVHNLTSSGHSVMCWEGYVYIGFKKNFQTGDWYWTDGSKVDYTKWAPRLPDHPDTEGCAQLASS</sequence>
<gene>
    <name evidence="2" type="ORF">ANCCEY_07971</name>
</gene>
<evidence type="ECO:0000313" key="2">
    <source>
        <dbReference type="EMBL" id="EPB72939.1"/>
    </source>
</evidence>
<dbReference type="AlphaFoldDB" id="A0A0D6LM73"/>
<dbReference type="SUPFAM" id="SSF56436">
    <property type="entry name" value="C-type lectin-like"/>
    <property type="match status" value="1"/>
</dbReference>
<dbReference type="Proteomes" id="UP000054495">
    <property type="component" value="Unassembled WGS sequence"/>
</dbReference>
<dbReference type="Gene3D" id="3.10.100.10">
    <property type="entry name" value="Mannose-Binding Protein A, subunit A"/>
    <property type="match status" value="1"/>
</dbReference>
<evidence type="ECO:0000313" key="3">
    <source>
        <dbReference type="Proteomes" id="UP000054495"/>
    </source>
</evidence>
<name>A0A0D6LM73_9BILA</name>
<protein>
    <submittedName>
        <fullName evidence="2">Lectin C-type domain protein</fullName>
    </submittedName>
</protein>
<dbReference type="InterPro" id="IPR050111">
    <property type="entry name" value="C-type_lectin/snaclec_domain"/>
</dbReference>
<dbReference type="SMART" id="SM00034">
    <property type="entry name" value="CLECT"/>
    <property type="match status" value="1"/>
</dbReference>
<dbReference type="InterPro" id="IPR001304">
    <property type="entry name" value="C-type_lectin-like"/>
</dbReference>
<evidence type="ECO:0000259" key="1">
    <source>
        <dbReference type="PROSITE" id="PS50041"/>
    </source>
</evidence>
<proteinExistence type="predicted"/>
<feature type="domain" description="C-type lectin" evidence="1">
    <location>
        <begin position="62"/>
        <end position="157"/>
    </location>
</feature>
<dbReference type="Pfam" id="PF00059">
    <property type="entry name" value="Lectin_C"/>
    <property type="match status" value="1"/>
</dbReference>
<dbReference type="PROSITE" id="PS50041">
    <property type="entry name" value="C_TYPE_LECTIN_2"/>
    <property type="match status" value="1"/>
</dbReference>